<protein>
    <submittedName>
        <fullName evidence="2">TIM barrel protein</fullName>
    </submittedName>
</protein>
<dbReference type="Gene3D" id="3.20.20.150">
    <property type="entry name" value="Divalent-metal-dependent TIM barrel enzymes"/>
    <property type="match status" value="1"/>
</dbReference>
<keyword evidence="3" id="KW-1185">Reference proteome</keyword>
<dbReference type="SUPFAM" id="SSF51658">
    <property type="entry name" value="Xylose isomerase-like"/>
    <property type="match status" value="1"/>
</dbReference>
<organism evidence="2 3">
    <name type="scientific">Raineyella fluvialis</name>
    <dbReference type="NCBI Taxonomy" id="2662261"/>
    <lineage>
        <taxon>Bacteria</taxon>
        <taxon>Bacillati</taxon>
        <taxon>Actinomycetota</taxon>
        <taxon>Actinomycetes</taxon>
        <taxon>Propionibacteriales</taxon>
        <taxon>Propionibacteriaceae</taxon>
        <taxon>Raineyella</taxon>
    </lineage>
</organism>
<dbReference type="EMBL" id="CP045725">
    <property type="protein sequence ID" value="QGF25171.1"/>
    <property type="molecule type" value="Genomic_DNA"/>
</dbReference>
<dbReference type="Pfam" id="PF01261">
    <property type="entry name" value="AP_endonuc_2"/>
    <property type="match status" value="1"/>
</dbReference>
<dbReference type="InterPro" id="IPR050312">
    <property type="entry name" value="IolE/XylAMocC-like"/>
</dbReference>
<dbReference type="InterPro" id="IPR036237">
    <property type="entry name" value="Xyl_isomerase-like_sf"/>
</dbReference>
<dbReference type="PANTHER" id="PTHR12110">
    <property type="entry name" value="HYDROXYPYRUVATE ISOMERASE"/>
    <property type="match status" value="1"/>
</dbReference>
<reference evidence="2 3" key="1">
    <citation type="submission" date="2019-10" db="EMBL/GenBank/DDBJ databases">
        <title>Genomic analysis of Raineyella sp. CBA3103.</title>
        <authorList>
            <person name="Roh S.W."/>
        </authorList>
    </citation>
    <scope>NUCLEOTIDE SEQUENCE [LARGE SCALE GENOMIC DNA]</scope>
    <source>
        <strain evidence="2 3">CBA3103</strain>
    </source>
</reference>
<evidence type="ECO:0000313" key="2">
    <source>
        <dbReference type="EMBL" id="QGF25171.1"/>
    </source>
</evidence>
<dbReference type="Proteomes" id="UP000386847">
    <property type="component" value="Chromosome"/>
</dbReference>
<evidence type="ECO:0000313" key="3">
    <source>
        <dbReference type="Proteomes" id="UP000386847"/>
    </source>
</evidence>
<dbReference type="PANTHER" id="PTHR12110:SF47">
    <property type="match status" value="1"/>
</dbReference>
<sequence>MFPESTASGFETAARLGFDGVEVMIGIDPVGADVEAIEKLRDYYGVPVTSIHAPTLVVTQMVWRGTGHWDKLRRSADMALALGCDVVVVHPPFRWQGDYATGFVAGIAEVSQQTGVRFCVENMYPWRTPAGEYKAYRPTWDPTHEPFQHLTLDLSHAATAQMRSMDYVRAWGDRLQHMHLTDGLGSFRDEHLPPGTGNQEVAEVLQHVISHGYIGDLCLEVNTRGAGSRAGRERMLADALAWTRDRVARAREAAPLFS</sequence>
<evidence type="ECO:0000259" key="1">
    <source>
        <dbReference type="Pfam" id="PF01261"/>
    </source>
</evidence>
<gene>
    <name evidence="2" type="ORF">Rai3103_09940</name>
</gene>
<dbReference type="InterPro" id="IPR013022">
    <property type="entry name" value="Xyl_isomerase-like_TIM-brl"/>
</dbReference>
<name>A0A5Q2FFG8_9ACTN</name>
<dbReference type="AlphaFoldDB" id="A0A5Q2FFG8"/>
<accession>A0A5Q2FFG8</accession>
<proteinExistence type="predicted"/>
<feature type="domain" description="Xylose isomerase-like TIM barrel" evidence="1">
    <location>
        <begin position="10"/>
        <end position="245"/>
    </location>
</feature>
<dbReference type="KEGG" id="rain:Rai3103_09940"/>